<feature type="transmembrane region" description="Helical" evidence="1">
    <location>
        <begin position="223"/>
        <end position="240"/>
    </location>
</feature>
<proteinExistence type="predicted"/>
<gene>
    <name evidence="2" type="ORF">KOI35_00105</name>
</gene>
<evidence type="ECO:0000313" key="2">
    <source>
        <dbReference type="EMBL" id="MBU2661898.1"/>
    </source>
</evidence>
<name>A0ABS5YF27_9ACTN</name>
<dbReference type="EMBL" id="JAHKKG010000001">
    <property type="protein sequence ID" value="MBU2661898.1"/>
    <property type="molecule type" value="Genomic_DNA"/>
</dbReference>
<feature type="transmembrane region" description="Helical" evidence="1">
    <location>
        <begin position="285"/>
        <end position="304"/>
    </location>
</feature>
<feature type="transmembrane region" description="Helical" evidence="1">
    <location>
        <begin position="155"/>
        <end position="174"/>
    </location>
</feature>
<dbReference type="Proteomes" id="UP001519654">
    <property type="component" value="Unassembled WGS sequence"/>
</dbReference>
<sequence length="316" mass="34327">MSSEARYRRLLTLYPRDFRREYGDEMLGVLMSDPRPGVPQALDLVRGAVLAHLRLAFTGQSRAARVVQIVGATLLFALALHRVSGVLSTRAVVDDPSWVTIDTTSWVRLAAWGVALAGAWLGSRWLGAAGAAVGLGNEIAVPFQSYLVTPASVRYADWFIVTAMVVLAAGLVAERGALRMRGWSPATAEGLTVRAWPLVVAAGALMVVHGMAFAYQLGSMRNGFVLVAGLFVLVFAVRQPRELRGRLAAWAAPVLITVPLMQWGFGDFIEFTVRNPDTIRPIGPLQWAAMVLIPAAAFLGVARLNNRIERDRSVNR</sequence>
<evidence type="ECO:0000313" key="3">
    <source>
        <dbReference type="Proteomes" id="UP001519654"/>
    </source>
</evidence>
<feature type="transmembrane region" description="Helical" evidence="1">
    <location>
        <begin position="247"/>
        <end position="265"/>
    </location>
</feature>
<evidence type="ECO:0008006" key="4">
    <source>
        <dbReference type="Google" id="ProtNLM"/>
    </source>
</evidence>
<feature type="transmembrane region" description="Helical" evidence="1">
    <location>
        <begin position="195"/>
        <end position="217"/>
    </location>
</feature>
<organism evidence="2 3">
    <name type="scientific">Paractinoplanes bogorensis</name>
    <dbReference type="NCBI Taxonomy" id="1610840"/>
    <lineage>
        <taxon>Bacteria</taxon>
        <taxon>Bacillati</taxon>
        <taxon>Actinomycetota</taxon>
        <taxon>Actinomycetes</taxon>
        <taxon>Micromonosporales</taxon>
        <taxon>Micromonosporaceae</taxon>
        <taxon>Paractinoplanes</taxon>
    </lineage>
</organism>
<keyword evidence="1" id="KW-0812">Transmembrane</keyword>
<accession>A0ABS5YF27</accession>
<keyword evidence="3" id="KW-1185">Reference proteome</keyword>
<protein>
    <recommendedName>
        <fullName evidence="4">ABC transporter permease</fullName>
    </recommendedName>
</protein>
<dbReference type="RefSeq" id="WP_215783910.1">
    <property type="nucleotide sequence ID" value="NZ_JAHKKG010000001.1"/>
</dbReference>
<evidence type="ECO:0000256" key="1">
    <source>
        <dbReference type="SAM" id="Phobius"/>
    </source>
</evidence>
<reference evidence="2 3" key="1">
    <citation type="submission" date="2021-06" db="EMBL/GenBank/DDBJ databases">
        <title>Actinoplanes lichenicola sp. nov., and Actinoplanes ovalisporus sp. nov., isolated from lichen in Thailand.</title>
        <authorList>
            <person name="Saeng-In P."/>
            <person name="Kanchanasin P."/>
            <person name="Yuki M."/>
            <person name="Kudo T."/>
            <person name="Ohkuma M."/>
            <person name="Phongsopitanun W."/>
            <person name="Tanasupawat S."/>
        </authorList>
    </citation>
    <scope>NUCLEOTIDE SEQUENCE [LARGE SCALE GENOMIC DNA]</scope>
    <source>
        <strain evidence="2 3">NBRC 110975</strain>
    </source>
</reference>
<comment type="caution">
    <text evidence="2">The sequence shown here is derived from an EMBL/GenBank/DDBJ whole genome shotgun (WGS) entry which is preliminary data.</text>
</comment>
<keyword evidence="1" id="KW-1133">Transmembrane helix</keyword>
<keyword evidence="1" id="KW-0472">Membrane</keyword>